<dbReference type="PANTHER" id="PTHR47549:SF1">
    <property type="entry name" value="GOLGI APPARATUS MEMBRANE PROTEIN TVP38"/>
    <property type="match status" value="1"/>
</dbReference>
<dbReference type="OrthoDB" id="166803at2759"/>
<keyword evidence="9 11" id="KW-0472">Membrane</keyword>
<dbReference type="GO" id="GO:0000139">
    <property type="term" value="C:Golgi membrane"/>
    <property type="evidence" value="ECO:0007669"/>
    <property type="project" value="UniProtKB-SubCell"/>
</dbReference>
<reference evidence="13" key="2">
    <citation type="journal article" date="2023" name="IMA Fungus">
        <title>Comparative genomic study of the Penicillium genus elucidates a diverse pangenome and 15 lateral gene transfer events.</title>
        <authorList>
            <person name="Petersen C."/>
            <person name="Sorensen T."/>
            <person name="Nielsen M.R."/>
            <person name="Sondergaard T.E."/>
            <person name="Sorensen J.L."/>
            <person name="Fitzpatrick D.A."/>
            <person name="Frisvad J.C."/>
            <person name="Nielsen K.L."/>
        </authorList>
    </citation>
    <scope>NUCLEOTIDE SEQUENCE</scope>
    <source>
        <strain evidence="13">IBT 30069</strain>
    </source>
</reference>
<comment type="caution">
    <text evidence="13">The sequence shown here is derived from an EMBL/GenBank/DDBJ whole genome shotgun (WGS) entry which is preliminary data.</text>
</comment>
<comment type="function">
    <text evidence="1">Golgi membrane protein involved in vesicular trafficking and spindle migration.</text>
</comment>
<feature type="transmembrane region" description="Helical" evidence="11">
    <location>
        <begin position="151"/>
        <end position="169"/>
    </location>
</feature>
<keyword evidence="8" id="KW-0333">Golgi apparatus</keyword>
<feature type="transmembrane region" description="Helical" evidence="11">
    <location>
        <begin position="75"/>
        <end position="102"/>
    </location>
</feature>
<evidence type="ECO:0000256" key="7">
    <source>
        <dbReference type="ARBA" id="ARBA00022989"/>
    </source>
</evidence>
<keyword evidence="14" id="KW-1185">Reference proteome</keyword>
<evidence type="ECO:0000313" key="14">
    <source>
        <dbReference type="Proteomes" id="UP001149165"/>
    </source>
</evidence>
<evidence type="ECO:0000256" key="4">
    <source>
        <dbReference type="ARBA" id="ARBA00013533"/>
    </source>
</evidence>
<evidence type="ECO:0000256" key="8">
    <source>
        <dbReference type="ARBA" id="ARBA00023034"/>
    </source>
</evidence>
<dbReference type="InterPro" id="IPR032816">
    <property type="entry name" value="VTT_dom"/>
</dbReference>
<reference evidence="13" key="1">
    <citation type="submission" date="2022-11" db="EMBL/GenBank/DDBJ databases">
        <authorList>
            <person name="Petersen C."/>
        </authorList>
    </citation>
    <scope>NUCLEOTIDE SEQUENCE</scope>
    <source>
        <strain evidence="13">IBT 30069</strain>
    </source>
</reference>
<proteinExistence type="inferred from homology"/>
<evidence type="ECO:0000256" key="1">
    <source>
        <dbReference type="ARBA" id="ARBA00002978"/>
    </source>
</evidence>
<keyword evidence="6 11" id="KW-0812">Transmembrane</keyword>
<comment type="subcellular location">
    <subcellularLocation>
        <location evidence="2">Golgi apparatus membrane</location>
        <topology evidence="2">Multi-pass membrane protein</topology>
    </subcellularLocation>
</comment>
<evidence type="ECO:0000256" key="2">
    <source>
        <dbReference type="ARBA" id="ARBA00004653"/>
    </source>
</evidence>
<feature type="compositionally biased region" description="Polar residues" evidence="10">
    <location>
        <begin position="14"/>
        <end position="26"/>
    </location>
</feature>
<evidence type="ECO:0000259" key="12">
    <source>
        <dbReference type="Pfam" id="PF09335"/>
    </source>
</evidence>
<evidence type="ECO:0000256" key="3">
    <source>
        <dbReference type="ARBA" id="ARBA00008640"/>
    </source>
</evidence>
<feature type="transmembrane region" description="Helical" evidence="11">
    <location>
        <begin position="267"/>
        <end position="288"/>
    </location>
</feature>
<dbReference type="GO" id="GO:0000022">
    <property type="term" value="P:mitotic spindle elongation"/>
    <property type="evidence" value="ECO:0007669"/>
    <property type="project" value="TreeGrafter"/>
</dbReference>
<comment type="similarity">
    <text evidence="3">Belongs to the TVP38/TMEM64 family.</text>
</comment>
<sequence>MPADYESTARALAVSTSPEDSPTTDEQPLWSRAGRRNSSHPDQAGSLRDRVTTKAKAFYRQAEERWEGMTFWQKVSFYAVSLLMGALGIGFMVLTGKIFIWLGPVAERWEKSPLVAFVLWLCVFFVSFPPLLGWSTFGTAAGFIFGVWKGWLIYATATVLGSTASFYVSRTMLSRFVTRLMEHDKRFAALSLTLKYDGLKLLCMIRLCPLPYSICNGAISTFPTVQPLTYGLATAIISPKLLVPAFVGSRVRLLTEKGEEMSAGAKAVNIISIIITIAIGGGTGYYIYQRFVCLIFILVFLGQLLILFYRTLARAKELEAQERADIRHSLRADHAANRPHGRFTDDDDADAAAQTLARDEEQHIGFADLDDDNVDLDLALVDENDSEGEGGHSRWKSNRASYHDNFTDNESDGFADEGDQAFGLHAHVQRDT</sequence>
<dbReference type="Pfam" id="PF09335">
    <property type="entry name" value="VTT_dom"/>
    <property type="match status" value="1"/>
</dbReference>
<feature type="region of interest" description="Disordered" evidence="10">
    <location>
        <begin position="1"/>
        <end position="46"/>
    </location>
</feature>
<evidence type="ECO:0000256" key="6">
    <source>
        <dbReference type="ARBA" id="ARBA00022692"/>
    </source>
</evidence>
<dbReference type="EMBL" id="JAPQKH010000003">
    <property type="protein sequence ID" value="KAJ5109151.1"/>
    <property type="molecule type" value="Genomic_DNA"/>
</dbReference>
<keyword evidence="7 11" id="KW-1133">Transmembrane helix</keyword>
<feature type="compositionally biased region" description="Acidic residues" evidence="10">
    <location>
        <begin position="407"/>
        <end position="419"/>
    </location>
</feature>
<dbReference type="AlphaFoldDB" id="A0A9W9FZ51"/>
<protein>
    <recommendedName>
        <fullName evidence="4">Golgi apparatus membrane protein TVP38</fullName>
    </recommendedName>
    <alternativeName>
        <fullName evidence="5">Golgi apparatus membrane protein tvp38</fullName>
    </alternativeName>
</protein>
<evidence type="ECO:0000256" key="9">
    <source>
        <dbReference type="ARBA" id="ARBA00023136"/>
    </source>
</evidence>
<dbReference type="PANTHER" id="PTHR47549">
    <property type="entry name" value="GOLGI APPARATUS MEMBRANE PROTEIN TVP38-RELATED"/>
    <property type="match status" value="1"/>
</dbReference>
<feature type="transmembrane region" description="Helical" evidence="11">
    <location>
        <begin position="114"/>
        <end position="145"/>
    </location>
</feature>
<feature type="region of interest" description="Disordered" evidence="10">
    <location>
        <begin position="383"/>
        <end position="420"/>
    </location>
</feature>
<dbReference type="GO" id="GO:0016192">
    <property type="term" value="P:vesicle-mediated transport"/>
    <property type="evidence" value="ECO:0007669"/>
    <property type="project" value="TreeGrafter"/>
</dbReference>
<name>A0A9W9FZ51_9EURO</name>
<dbReference type="Proteomes" id="UP001149165">
    <property type="component" value="Unassembled WGS sequence"/>
</dbReference>
<evidence type="ECO:0000256" key="10">
    <source>
        <dbReference type="SAM" id="MobiDB-lite"/>
    </source>
</evidence>
<organism evidence="13 14">
    <name type="scientific">Penicillium angulare</name>
    <dbReference type="NCBI Taxonomy" id="116970"/>
    <lineage>
        <taxon>Eukaryota</taxon>
        <taxon>Fungi</taxon>
        <taxon>Dikarya</taxon>
        <taxon>Ascomycota</taxon>
        <taxon>Pezizomycotina</taxon>
        <taxon>Eurotiomycetes</taxon>
        <taxon>Eurotiomycetidae</taxon>
        <taxon>Eurotiales</taxon>
        <taxon>Aspergillaceae</taxon>
        <taxon>Penicillium</taxon>
    </lineage>
</organism>
<evidence type="ECO:0000256" key="11">
    <source>
        <dbReference type="SAM" id="Phobius"/>
    </source>
</evidence>
<gene>
    <name evidence="13" type="ORF">N7456_005826</name>
</gene>
<feature type="domain" description="VTT" evidence="12">
    <location>
        <begin position="137"/>
        <end position="249"/>
    </location>
</feature>
<dbReference type="InterPro" id="IPR051076">
    <property type="entry name" value="Golgi_membrane_TVP38/TMEM64"/>
</dbReference>
<feature type="transmembrane region" description="Helical" evidence="11">
    <location>
        <begin position="294"/>
        <end position="313"/>
    </location>
</feature>
<evidence type="ECO:0000313" key="13">
    <source>
        <dbReference type="EMBL" id="KAJ5109151.1"/>
    </source>
</evidence>
<evidence type="ECO:0000256" key="5">
    <source>
        <dbReference type="ARBA" id="ARBA00020673"/>
    </source>
</evidence>
<accession>A0A9W9FZ51</accession>